<dbReference type="InterPro" id="IPR025867">
    <property type="entry name" value="MnmE_helical"/>
</dbReference>
<dbReference type="Pfam" id="PF12631">
    <property type="entry name" value="MnmE_helical"/>
    <property type="match status" value="1"/>
</dbReference>
<feature type="domain" description="MnmE helical" evidence="2">
    <location>
        <begin position="17"/>
        <end position="88"/>
    </location>
</feature>
<dbReference type="SUPFAM" id="SSF116878">
    <property type="entry name" value="TrmE connector domain"/>
    <property type="match status" value="1"/>
</dbReference>
<dbReference type="Gene3D" id="1.20.120.430">
    <property type="entry name" value="tRNA modification GTPase MnmE domain 2"/>
    <property type="match status" value="1"/>
</dbReference>
<dbReference type="PANTHER" id="PTHR42714">
    <property type="entry name" value="TRNA MODIFICATION GTPASE GTPBP3"/>
    <property type="match status" value="1"/>
</dbReference>
<evidence type="ECO:0000313" key="3">
    <source>
        <dbReference type="EMBL" id="NXK70966.1"/>
    </source>
</evidence>
<comment type="caution">
    <text evidence="3">The sequence shown here is derived from an EMBL/GenBank/DDBJ whole genome shotgun (WGS) entry which is preliminary data.</text>
</comment>
<gene>
    <name evidence="3" type="primary">Gtpbp3</name>
    <name evidence="3" type="ORF">SYLVIR_R15195</name>
</gene>
<accession>A0A7L0LP92</accession>
<feature type="non-terminal residue" evidence="3">
    <location>
        <position position="91"/>
    </location>
</feature>
<feature type="region of interest" description="Disordered" evidence="1">
    <location>
        <begin position="1"/>
        <end position="24"/>
    </location>
</feature>
<evidence type="ECO:0000259" key="2">
    <source>
        <dbReference type="Pfam" id="PF12631"/>
    </source>
</evidence>
<dbReference type="Proteomes" id="UP000567822">
    <property type="component" value="Unassembled WGS sequence"/>
</dbReference>
<reference evidence="3 4" key="1">
    <citation type="submission" date="2019-09" db="EMBL/GenBank/DDBJ databases">
        <title>Bird 10,000 Genomes (B10K) Project - Family phase.</title>
        <authorList>
            <person name="Zhang G."/>
        </authorList>
    </citation>
    <scope>NUCLEOTIDE SEQUENCE [LARGE SCALE GENOMIC DNA]</scope>
    <source>
        <strain evidence="3">B10K-DU-009-59</strain>
        <tissue evidence="3">Muscle</tissue>
    </source>
</reference>
<dbReference type="GO" id="GO:0005739">
    <property type="term" value="C:mitochondrion"/>
    <property type="evidence" value="ECO:0007669"/>
    <property type="project" value="TreeGrafter"/>
</dbReference>
<dbReference type="AlphaFoldDB" id="A0A7L0LP92"/>
<organism evidence="3 4">
    <name type="scientific">Sylvietta virens</name>
    <name type="common">Green crombec</name>
    <dbReference type="NCBI Taxonomy" id="208069"/>
    <lineage>
        <taxon>Eukaryota</taxon>
        <taxon>Metazoa</taxon>
        <taxon>Chordata</taxon>
        <taxon>Craniata</taxon>
        <taxon>Vertebrata</taxon>
        <taxon>Euteleostomi</taxon>
        <taxon>Archelosauria</taxon>
        <taxon>Archosauria</taxon>
        <taxon>Dinosauria</taxon>
        <taxon>Saurischia</taxon>
        <taxon>Theropoda</taxon>
        <taxon>Coelurosauria</taxon>
        <taxon>Aves</taxon>
        <taxon>Neognathae</taxon>
        <taxon>Neoaves</taxon>
        <taxon>Telluraves</taxon>
        <taxon>Australaves</taxon>
        <taxon>Passeriformes</taxon>
        <taxon>Sylvioidea</taxon>
        <taxon>Sylviidae</taxon>
        <taxon>Acrocephalinae</taxon>
        <taxon>Sylvietta</taxon>
    </lineage>
</organism>
<dbReference type="EMBL" id="VXAN01002143">
    <property type="protein sequence ID" value="NXK70966.1"/>
    <property type="molecule type" value="Genomic_DNA"/>
</dbReference>
<dbReference type="GO" id="GO:0002098">
    <property type="term" value="P:tRNA wobble uridine modification"/>
    <property type="evidence" value="ECO:0007669"/>
    <property type="project" value="TreeGrafter"/>
</dbReference>
<evidence type="ECO:0000256" key="1">
    <source>
        <dbReference type="SAM" id="MobiDB-lite"/>
    </source>
</evidence>
<protein>
    <submittedName>
        <fullName evidence="3">GTPB3 GTPase</fullName>
    </submittedName>
</protein>
<feature type="non-terminal residue" evidence="3">
    <location>
        <position position="1"/>
    </location>
</feature>
<sequence>SHSRSRFSRCGDPLLGSPSLTQSRHSRHLGACAEALARFVRGDSGDSGDIGDVAVAAEQLRVARRELGRITGHVGAEEVLDIIFRDFCVGK</sequence>
<proteinExistence type="predicted"/>
<keyword evidence="4" id="KW-1185">Reference proteome</keyword>
<name>A0A7L0LP92_9SYLV</name>
<dbReference type="GO" id="GO:0030488">
    <property type="term" value="P:tRNA methylation"/>
    <property type="evidence" value="ECO:0007669"/>
    <property type="project" value="TreeGrafter"/>
</dbReference>
<dbReference type="InterPro" id="IPR027368">
    <property type="entry name" value="MnmE_dom2"/>
</dbReference>
<evidence type="ECO:0000313" key="4">
    <source>
        <dbReference type="Proteomes" id="UP000567822"/>
    </source>
</evidence>
<dbReference type="PANTHER" id="PTHR42714:SF2">
    <property type="entry name" value="TRNA MODIFICATION GTPASE GTPBP3, MITOCHONDRIAL"/>
    <property type="match status" value="1"/>
</dbReference>